<feature type="signal peptide" evidence="1">
    <location>
        <begin position="1"/>
        <end position="26"/>
    </location>
</feature>
<accession>A0A6I6G7E0</accession>
<dbReference type="Gene3D" id="2.60.40.10">
    <property type="entry name" value="Immunoglobulins"/>
    <property type="match status" value="1"/>
</dbReference>
<dbReference type="InterPro" id="IPR013783">
    <property type="entry name" value="Ig-like_fold"/>
</dbReference>
<evidence type="ECO:0000313" key="3">
    <source>
        <dbReference type="Proteomes" id="UP000426027"/>
    </source>
</evidence>
<keyword evidence="3" id="KW-1185">Reference proteome</keyword>
<feature type="chain" id="PRO_5026320991" evidence="1">
    <location>
        <begin position="27"/>
        <end position="130"/>
    </location>
</feature>
<dbReference type="PANTHER" id="PTHR37833:SF1">
    <property type="entry name" value="SIGNAL PEPTIDE PROTEIN"/>
    <property type="match status" value="1"/>
</dbReference>
<reference evidence="2 3" key="1">
    <citation type="submission" date="2019-11" db="EMBL/GenBank/DDBJ databases">
        <authorList>
            <person name="Im W.T."/>
        </authorList>
    </citation>
    <scope>NUCLEOTIDE SEQUENCE [LARGE SCALE GENOMIC DNA]</scope>
    <source>
        <strain evidence="2 3">SB-02</strain>
    </source>
</reference>
<protein>
    <submittedName>
        <fullName evidence="2">DUF1573 domain-containing protein</fullName>
    </submittedName>
</protein>
<sequence length="130" mass="14162">MKMNKTLRFSAIALLLCLTGLLWAQAKVDALIRFETSSHNFGKIPKEKPVTYEFSFTNPGTKPLIIEDATAECGCTKPEFPKRPVMAGGKGTITVTYDAKEPGAFTKKITVKLVNVAETKVLTISGVVIK</sequence>
<evidence type="ECO:0000313" key="2">
    <source>
        <dbReference type="EMBL" id="QGW27403.1"/>
    </source>
</evidence>
<dbReference type="Proteomes" id="UP000426027">
    <property type="component" value="Chromosome"/>
</dbReference>
<dbReference type="RefSeq" id="WP_157477144.1">
    <property type="nucleotide sequence ID" value="NZ_CP046566.1"/>
</dbReference>
<dbReference type="KEGG" id="fls:GLV81_04200"/>
<name>A0A6I6G7E0_9BACT</name>
<dbReference type="InterPro" id="IPR011467">
    <property type="entry name" value="DUF1573"/>
</dbReference>
<dbReference type="AlphaFoldDB" id="A0A6I6G7E0"/>
<keyword evidence="1" id="KW-0732">Signal</keyword>
<evidence type="ECO:0000256" key="1">
    <source>
        <dbReference type="SAM" id="SignalP"/>
    </source>
</evidence>
<gene>
    <name evidence="2" type="ORF">GLV81_04200</name>
</gene>
<dbReference type="Pfam" id="PF07610">
    <property type="entry name" value="DUF1573"/>
    <property type="match status" value="1"/>
</dbReference>
<organism evidence="2 3">
    <name type="scientific">Phnomibacter ginsenosidimutans</name>
    <dbReference type="NCBI Taxonomy" id="2676868"/>
    <lineage>
        <taxon>Bacteria</taxon>
        <taxon>Pseudomonadati</taxon>
        <taxon>Bacteroidota</taxon>
        <taxon>Chitinophagia</taxon>
        <taxon>Chitinophagales</taxon>
        <taxon>Chitinophagaceae</taxon>
        <taxon>Phnomibacter</taxon>
    </lineage>
</organism>
<dbReference type="PANTHER" id="PTHR37833">
    <property type="entry name" value="LIPOPROTEIN-RELATED"/>
    <property type="match status" value="1"/>
</dbReference>
<proteinExistence type="predicted"/>
<dbReference type="EMBL" id="CP046566">
    <property type="protein sequence ID" value="QGW27403.1"/>
    <property type="molecule type" value="Genomic_DNA"/>
</dbReference>